<accession>A0A4R4EDU4</accession>
<keyword evidence="6 7" id="KW-0472">Membrane</keyword>
<evidence type="ECO:0000256" key="3">
    <source>
        <dbReference type="ARBA" id="ARBA00022475"/>
    </source>
</evidence>
<dbReference type="RefSeq" id="WP_132418698.1">
    <property type="nucleotide sequence ID" value="NZ_SKFG01000013.1"/>
</dbReference>
<comment type="subcellular location">
    <subcellularLocation>
        <location evidence="1">Cell membrane</location>
        <topology evidence="1">Multi-pass membrane protein</topology>
    </subcellularLocation>
</comment>
<feature type="transmembrane region" description="Helical" evidence="7">
    <location>
        <begin position="274"/>
        <end position="298"/>
    </location>
</feature>
<keyword evidence="10" id="KW-1185">Reference proteome</keyword>
<keyword evidence="9" id="KW-0808">Transferase</keyword>
<evidence type="ECO:0000256" key="6">
    <source>
        <dbReference type="ARBA" id="ARBA00023136"/>
    </source>
</evidence>
<evidence type="ECO:0000256" key="1">
    <source>
        <dbReference type="ARBA" id="ARBA00004651"/>
    </source>
</evidence>
<keyword evidence="5 7" id="KW-1133">Transmembrane helix</keyword>
<name>A0A4R4EDU4_9BACL</name>
<reference evidence="9 10" key="1">
    <citation type="submission" date="2019-03" db="EMBL/GenBank/DDBJ databases">
        <authorList>
            <person name="Kim M.K.M."/>
        </authorList>
    </citation>
    <scope>NUCLEOTIDE SEQUENCE [LARGE SCALE GENOMIC DNA]</scope>
    <source>
        <strain evidence="9 10">18JY21-1</strain>
    </source>
</reference>
<organism evidence="9 10">
    <name type="scientific">Paenibacillus albiflavus</name>
    <dbReference type="NCBI Taxonomy" id="2545760"/>
    <lineage>
        <taxon>Bacteria</taxon>
        <taxon>Bacillati</taxon>
        <taxon>Bacillota</taxon>
        <taxon>Bacilli</taxon>
        <taxon>Bacillales</taxon>
        <taxon>Paenibacillaceae</taxon>
        <taxon>Paenibacillus</taxon>
    </lineage>
</organism>
<dbReference type="GO" id="GO:0016413">
    <property type="term" value="F:O-acetyltransferase activity"/>
    <property type="evidence" value="ECO:0007669"/>
    <property type="project" value="TreeGrafter"/>
</dbReference>
<dbReference type="InterPro" id="IPR002656">
    <property type="entry name" value="Acyl_transf_3_dom"/>
</dbReference>
<feature type="transmembrane region" description="Helical" evidence="7">
    <location>
        <begin position="176"/>
        <end position="195"/>
    </location>
</feature>
<dbReference type="PANTHER" id="PTHR40074">
    <property type="entry name" value="O-ACETYLTRANSFERASE WECH"/>
    <property type="match status" value="1"/>
</dbReference>
<dbReference type="AlphaFoldDB" id="A0A4R4EDU4"/>
<evidence type="ECO:0000256" key="2">
    <source>
        <dbReference type="ARBA" id="ARBA00007400"/>
    </source>
</evidence>
<feature type="transmembrane region" description="Helical" evidence="7">
    <location>
        <begin position="344"/>
        <end position="367"/>
    </location>
</feature>
<dbReference type="Proteomes" id="UP000295418">
    <property type="component" value="Unassembled WGS sequence"/>
</dbReference>
<dbReference type="EMBL" id="SKFG01000013">
    <property type="protein sequence ID" value="TCZ76331.1"/>
    <property type="molecule type" value="Genomic_DNA"/>
</dbReference>
<feature type="transmembrane region" description="Helical" evidence="7">
    <location>
        <begin position="201"/>
        <end position="221"/>
    </location>
</feature>
<evidence type="ECO:0000313" key="10">
    <source>
        <dbReference type="Proteomes" id="UP000295418"/>
    </source>
</evidence>
<feature type="transmembrane region" description="Helical" evidence="7">
    <location>
        <begin position="94"/>
        <end position="115"/>
    </location>
</feature>
<evidence type="ECO:0000313" key="9">
    <source>
        <dbReference type="EMBL" id="TCZ76331.1"/>
    </source>
</evidence>
<dbReference type="PANTHER" id="PTHR40074:SF2">
    <property type="entry name" value="O-ACETYLTRANSFERASE WECH"/>
    <property type="match status" value="1"/>
</dbReference>
<evidence type="ECO:0000256" key="7">
    <source>
        <dbReference type="SAM" id="Phobius"/>
    </source>
</evidence>
<dbReference type="GO" id="GO:0005886">
    <property type="term" value="C:plasma membrane"/>
    <property type="evidence" value="ECO:0007669"/>
    <property type="project" value="UniProtKB-SubCell"/>
</dbReference>
<keyword evidence="9" id="KW-0012">Acyltransferase</keyword>
<sequence>MGQQANQTKEQINYLYIVRALAIMAVIFVHISSYPVGDLANKSSLMYLGANFLNIFNKFGTSTFIFLSALVLFYSYYERPISGKIIRNFYKRRLLYIVIPYIICSIYYYVIQMYYSYGQSWKLFAEYTSIGDFLNLLLLGKGFYHLYFVFISVQFYLIFPILLWLFQKLPSITKHLAWIGILLHVGFILLNHYVLHYPDKGQLALSYIGYYLMGAFVGIYYKQIKQWIVLSKETLRSNKMILISLIWIIWIAASATNVYIWFSTRAYGTSYHSLAYELVWFVQTITVPFVLLQVSSFLYNKLPARLTNGLIHLGIVSFGVYIVHAGIIFFYFKYFAITSSPLKYMLFVGSSFVVTLTLSWLIVGLAMKYMTKSWILFGSAPKRSPYIEIPQTTSVGQQAKSM</sequence>
<proteinExistence type="inferred from homology"/>
<keyword evidence="4 7" id="KW-0812">Transmembrane</keyword>
<feature type="transmembrane region" description="Helical" evidence="7">
    <location>
        <begin position="12"/>
        <end position="32"/>
    </location>
</feature>
<protein>
    <submittedName>
        <fullName evidence="9">Acyltransferase</fullName>
    </submittedName>
</protein>
<evidence type="ECO:0000256" key="4">
    <source>
        <dbReference type="ARBA" id="ARBA00022692"/>
    </source>
</evidence>
<evidence type="ECO:0000259" key="8">
    <source>
        <dbReference type="Pfam" id="PF01757"/>
    </source>
</evidence>
<keyword evidence="3" id="KW-1003">Cell membrane</keyword>
<feature type="transmembrane region" description="Helical" evidence="7">
    <location>
        <begin position="144"/>
        <end position="164"/>
    </location>
</feature>
<dbReference type="Pfam" id="PF01757">
    <property type="entry name" value="Acyl_transf_3"/>
    <property type="match status" value="1"/>
</dbReference>
<evidence type="ECO:0000256" key="5">
    <source>
        <dbReference type="ARBA" id="ARBA00022989"/>
    </source>
</evidence>
<feature type="transmembrane region" description="Helical" evidence="7">
    <location>
        <begin position="52"/>
        <end position="74"/>
    </location>
</feature>
<comment type="caution">
    <text evidence="9">The sequence shown here is derived from an EMBL/GenBank/DDBJ whole genome shotgun (WGS) entry which is preliminary data.</text>
</comment>
<feature type="transmembrane region" description="Helical" evidence="7">
    <location>
        <begin position="310"/>
        <end position="332"/>
    </location>
</feature>
<feature type="domain" description="Acyltransferase 3" evidence="8">
    <location>
        <begin position="13"/>
        <end position="363"/>
    </location>
</feature>
<gene>
    <name evidence="9" type="ORF">E0485_14120</name>
</gene>
<dbReference type="GO" id="GO:0009246">
    <property type="term" value="P:enterobacterial common antigen biosynthetic process"/>
    <property type="evidence" value="ECO:0007669"/>
    <property type="project" value="TreeGrafter"/>
</dbReference>
<comment type="similarity">
    <text evidence="2">Belongs to the acyltransferase 3 family.</text>
</comment>
<feature type="transmembrane region" description="Helical" evidence="7">
    <location>
        <begin position="241"/>
        <end position="262"/>
    </location>
</feature>
<dbReference type="OrthoDB" id="65129at2"/>